<keyword evidence="2" id="KW-0547">Nucleotide-binding</keyword>
<sequence>MINDIVLVGGSTRIPKIQSLLQDMFKGKELNKSINPDEAVAYGAAVQAAILAGDQSEVLNDLLLLDVTPLSLGIETAGGVMSILIRRNSTIPTKHTQTFSTYSDNQPSVLIQIFEGERAMTRDNNLLGKFDLIGIPPAPRGIPQIEVTFDIDANGILHVTAKEGASGRENQISITNDKGRLTKHQIEQMISDAEKYKTDDEKMRNSITAKNDLENYIYLIKAMTEDPNIISKLPHEDREILKKSYKDTMAWICSHKNAEEDVYNEKKREIEYLCKPIIMRFYATGQSPPERAFNTNAGSPTIDEVE</sequence>
<accession>A0AAW1LEC1</accession>
<dbReference type="PRINTS" id="PR00301">
    <property type="entry name" value="HEATSHOCK70"/>
</dbReference>
<dbReference type="FunFam" id="3.30.420.40:FF:000028">
    <property type="entry name" value="heat shock 70 kDa protein-like"/>
    <property type="match status" value="1"/>
</dbReference>
<dbReference type="SUPFAM" id="SSF100934">
    <property type="entry name" value="Heat shock protein 70kD (HSP70), C-terminal subdomain"/>
    <property type="match status" value="1"/>
</dbReference>
<dbReference type="InterPro" id="IPR029047">
    <property type="entry name" value="HSP70_peptide-bd_sf"/>
</dbReference>
<dbReference type="InterPro" id="IPR043129">
    <property type="entry name" value="ATPase_NBD"/>
</dbReference>
<dbReference type="PROSITE" id="PS01036">
    <property type="entry name" value="HSP70_3"/>
    <property type="match status" value="1"/>
</dbReference>
<proteinExistence type="inferred from homology"/>
<dbReference type="InterPro" id="IPR013126">
    <property type="entry name" value="Hsp_70_fam"/>
</dbReference>
<comment type="caution">
    <text evidence="4">The sequence shown here is derived from an EMBL/GenBank/DDBJ whole genome shotgun (WGS) entry which is preliminary data.</text>
</comment>
<dbReference type="Proteomes" id="UP001458880">
    <property type="component" value="Unassembled WGS sequence"/>
</dbReference>
<keyword evidence="5" id="KW-1185">Reference proteome</keyword>
<dbReference type="PANTHER" id="PTHR19375">
    <property type="entry name" value="HEAT SHOCK PROTEIN 70KDA"/>
    <property type="match status" value="1"/>
</dbReference>
<dbReference type="InterPro" id="IPR018181">
    <property type="entry name" value="Heat_shock_70_CS"/>
</dbReference>
<dbReference type="SUPFAM" id="SSF100920">
    <property type="entry name" value="Heat shock protein 70kD (HSP70), peptide-binding domain"/>
    <property type="match status" value="1"/>
</dbReference>
<dbReference type="Pfam" id="PF00012">
    <property type="entry name" value="HSP70"/>
    <property type="match status" value="1"/>
</dbReference>
<reference evidence="4 5" key="1">
    <citation type="journal article" date="2024" name="BMC Genomics">
        <title>De novo assembly and annotation of Popillia japonica's genome with initial clues to its potential as an invasive pest.</title>
        <authorList>
            <person name="Cucini C."/>
            <person name="Boschi S."/>
            <person name="Funari R."/>
            <person name="Cardaioli E."/>
            <person name="Iannotti N."/>
            <person name="Marturano G."/>
            <person name="Paoli F."/>
            <person name="Bruttini M."/>
            <person name="Carapelli A."/>
            <person name="Frati F."/>
            <person name="Nardi F."/>
        </authorList>
    </citation>
    <scope>NUCLEOTIDE SEQUENCE [LARGE SCALE GENOMIC DNA]</scope>
    <source>
        <strain evidence="4">DMR45628</strain>
    </source>
</reference>
<name>A0AAW1LEC1_POPJA</name>
<dbReference type="Gene3D" id="1.20.1270.10">
    <property type="match status" value="1"/>
</dbReference>
<dbReference type="InterPro" id="IPR029048">
    <property type="entry name" value="HSP70_C_sf"/>
</dbReference>
<keyword evidence="3" id="KW-0067">ATP-binding</keyword>
<dbReference type="Gene3D" id="2.60.34.10">
    <property type="entry name" value="Substrate Binding Domain Of DNAk, Chain A, domain 1"/>
    <property type="match status" value="1"/>
</dbReference>
<evidence type="ECO:0000256" key="1">
    <source>
        <dbReference type="ARBA" id="ARBA00007381"/>
    </source>
</evidence>
<dbReference type="SUPFAM" id="SSF53067">
    <property type="entry name" value="Actin-like ATPase domain"/>
    <property type="match status" value="1"/>
</dbReference>
<evidence type="ECO:0000256" key="2">
    <source>
        <dbReference type="ARBA" id="ARBA00022741"/>
    </source>
</evidence>
<dbReference type="EMBL" id="JASPKY010000127">
    <property type="protein sequence ID" value="KAK9731780.1"/>
    <property type="molecule type" value="Genomic_DNA"/>
</dbReference>
<organism evidence="4 5">
    <name type="scientific">Popillia japonica</name>
    <name type="common">Japanese beetle</name>
    <dbReference type="NCBI Taxonomy" id="7064"/>
    <lineage>
        <taxon>Eukaryota</taxon>
        <taxon>Metazoa</taxon>
        <taxon>Ecdysozoa</taxon>
        <taxon>Arthropoda</taxon>
        <taxon>Hexapoda</taxon>
        <taxon>Insecta</taxon>
        <taxon>Pterygota</taxon>
        <taxon>Neoptera</taxon>
        <taxon>Endopterygota</taxon>
        <taxon>Coleoptera</taxon>
        <taxon>Polyphaga</taxon>
        <taxon>Scarabaeiformia</taxon>
        <taxon>Scarabaeidae</taxon>
        <taxon>Rutelinae</taxon>
        <taxon>Popillia</taxon>
    </lineage>
</organism>
<evidence type="ECO:0000313" key="4">
    <source>
        <dbReference type="EMBL" id="KAK9731780.1"/>
    </source>
</evidence>
<dbReference type="GO" id="GO:0005524">
    <property type="term" value="F:ATP binding"/>
    <property type="evidence" value="ECO:0007669"/>
    <property type="project" value="UniProtKB-KW"/>
</dbReference>
<dbReference type="GO" id="GO:0140662">
    <property type="term" value="F:ATP-dependent protein folding chaperone"/>
    <property type="evidence" value="ECO:0007669"/>
    <property type="project" value="InterPro"/>
</dbReference>
<dbReference type="AlphaFoldDB" id="A0AAW1LEC1"/>
<dbReference type="Gene3D" id="3.30.420.40">
    <property type="match status" value="2"/>
</dbReference>
<dbReference type="FunFam" id="2.60.34.10:FF:000002">
    <property type="entry name" value="Heat shock 70 kDa"/>
    <property type="match status" value="1"/>
</dbReference>
<gene>
    <name evidence="4" type="ORF">QE152_g13364</name>
</gene>
<evidence type="ECO:0000256" key="3">
    <source>
        <dbReference type="ARBA" id="ARBA00022840"/>
    </source>
</evidence>
<protein>
    <submittedName>
        <fullName evidence="4">Hsp70 protein</fullName>
    </submittedName>
</protein>
<comment type="similarity">
    <text evidence="1">Belongs to the heat shock protein 70 family.</text>
</comment>
<evidence type="ECO:0000313" key="5">
    <source>
        <dbReference type="Proteomes" id="UP001458880"/>
    </source>
</evidence>